<dbReference type="SMART" id="SM00304">
    <property type="entry name" value="HAMP"/>
    <property type="match status" value="1"/>
</dbReference>
<dbReference type="Gene3D" id="1.10.287.950">
    <property type="entry name" value="Methyl-accepting chemotaxis protein"/>
    <property type="match status" value="1"/>
</dbReference>
<proteinExistence type="inferred from homology"/>
<dbReference type="PANTHER" id="PTHR43531">
    <property type="entry name" value="PROTEIN ICFG"/>
    <property type="match status" value="1"/>
</dbReference>
<dbReference type="RefSeq" id="WP_167237274.1">
    <property type="nucleotide sequence ID" value="NZ_WHJF01000027.1"/>
</dbReference>
<dbReference type="InterPro" id="IPR004090">
    <property type="entry name" value="Chemotax_Me-accpt_rcpt"/>
</dbReference>
<gene>
    <name evidence="8" type="ORF">F1735_12710</name>
</gene>
<evidence type="ECO:0000259" key="7">
    <source>
        <dbReference type="PROSITE" id="PS50885"/>
    </source>
</evidence>
<evidence type="ECO:0000256" key="4">
    <source>
        <dbReference type="SAM" id="MobiDB-lite"/>
    </source>
</evidence>
<dbReference type="Proteomes" id="UP000610594">
    <property type="component" value="Unassembled WGS sequence"/>
</dbReference>
<keyword evidence="5" id="KW-0812">Transmembrane</keyword>
<dbReference type="PANTHER" id="PTHR43531:SF14">
    <property type="entry name" value="METHYL-ACCEPTING CHEMOTAXIS PROTEIN I-RELATED"/>
    <property type="match status" value="1"/>
</dbReference>
<keyword evidence="5" id="KW-0472">Membrane</keyword>
<keyword evidence="1" id="KW-0488">Methylation</keyword>
<organism evidence="8 9">
    <name type="scientific">Massilia genomosp. 1</name>
    <dbReference type="NCBI Taxonomy" id="2609280"/>
    <lineage>
        <taxon>Bacteria</taxon>
        <taxon>Pseudomonadati</taxon>
        <taxon>Pseudomonadota</taxon>
        <taxon>Betaproteobacteria</taxon>
        <taxon>Burkholderiales</taxon>
        <taxon>Oxalobacteraceae</taxon>
        <taxon>Telluria group</taxon>
        <taxon>Massilia</taxon>
    </lineage>
</organism>
<feature type="domain" description="HAMP" evidence="7">
    <location>
        <begin position="212"/>
        <end position="264"/>
    </location>
</feature>
<evidence type="ECO:0000256" key="1">
    <source>
        <dbReference type="ARBA" id="ARBA00022481"/>
    </source>
</evidence>
<feature type="transmembrane region" description="Helical" evidence="5">
    <location>
        <begin position="12"/>
        <end position="33"/>
    </location>
</feature>
<dbReference type="InterPro" id="IPR051310">
    <property type="entry name" value="MCP_chemotaxis"/>
</dbReference>
<evidence type="ECO:0000313" key="9">
    <source>
        <dbReference type="Proteomes" id="UP000610594"/>
    </source>
</evidence>
<dbReference type="SUPFAM" id="SSF58104">
    <property type="entry name" value="Methyl-accepting chemotaxis protein (MCP) signaling domain"/>
    <property type="match status" value="1"/>
</dbReference>
<evidence type="ECO:0000256" key="3">
    <source>
        <dbReference type="PROSITE-ProRule" id="PRU00284"/>
    </source>
</evidence>
<dbReference type="Pfam" id="PF00015">
    <property type="entry name" value="MCPsignal"/>
    <property type="match status" value="1"/>
</dbReference>
<dbReference type="PROSITE" id="PS50885">
    <property type="entry name" value="HAMP"/>
    <property type="match status" value="1"/>
</dbReference>
<dbReference type="CDD" id="cd11386">
    <property type="entry name" value="MCP_signal"/>
    <property type="match status" value="1"/>
</dbReference>
<keyword evidence="3" id="KW-0807">Transducer</keyword>
<evidence type="ECO:0000256" key="5">
    <source>
        <dbReference type="SAM" id="Phobius"/>
    </source>
</evidence>
<dbReference type="Pfam" id="PF12729">
    <property type="entry name" value="4HB_MCP_1"/>
    <property type="match status" value="1"/>
</dbReference>
<evidence type="ECO:0000259" key="6">
    <source>
        <dbReference type="PROSITE" id="PS50111"/>
    </source>
</evidence>
<comment type="similarity">
    <text evidence="2">Belongs to the methyl-accepting chemotaxis (MCP) protein family.</text>
</comment>
<protein>
    <submittedName>
        <fullName evidence="8">HAMP domain-containing protein</fullName>
    </submittedName>
</protein>
<keyword evidence="5" id="KW-1133">Transmembrane helix</keyword>
<feature type="domain" description="Methyl-accepting transducer" evidence="6">
    <location>
        <begin position="269"/>
        <end position="498"/>
    </location>
</feature>
<feature type="transmembrane region" description="Helical" evidence="5">
    <location>
        <begin position="187"/>
        <end position="210"/>
    </location>
</feature>
<dbReference type="SMART" id="SM00283">
    <property type="entry name" value="MA"/>
    <property type="match status" value="1"/>
</dbReference>
<dbReference type="PROSITE" id="PS50111">
    <property type="entry name" value="CHEMOTAXIS_TRANSDUC_2"/>
    <property type="match status" value="1"/>
</dbReference>
<name>A0ABX0MUK6_9BURK</name>
<dbReference type="EMBL" id="WHJF01000027">
    <property type="protein sequence ID" value="NHZ63157.1"/>
    <property type="molecule type" value="Genomic_DNA"/>
</dbReference>
<sequence length="571" mass="59266">MLNKLRIGPKLLLAPGLVLILLMLVAAGAWYGMVRQNDSLEKMVQVHATRQKAAADVAGDTKHAHANIYQLLAWINGSFAQSRVDALADDIGKKHGAIAAQLGALGSMAHPSEKKLLDASTAALGAYRKSVLETIEMAQMDQSIATNSMQKAEKQFVALSAALDQLANVEKQLGERAYADARAEFRALVGAMGALVLLSIGLSLLATMLVRRAMLTDIRAIAAVVGALSDGRLTVGAPNRGRDEIADTSRALDQTIGTLNQTLRAVLCSVRSIDSASHEIATGNMDLSNRTEMQAGSLEQTASAMETLTLAVKENASNARRANELAASAATLAASGGKAVERAVTSMAQIKASSAKMVDIIGVIDAISFQTNILALNAAVEAARAGEQGRGFAVVASEVRTLAQRSAAAAKEIKALIAASVAIVNGGSASVNEAGGSMGEIVASVRQVNEIIERISLASSEQADGIAEVNMAVGQMDAMTQQNAALVEQAAAAAESLHQQTVKLSQAVSVFQIDTDGDDDTGGPAHAGLHGDPDAAYREPAERRAAASRMRAVGARGRSPAARAAAGWRTV</sequence>
<feature type="region of interest" description="Disordered" evidence="4">
    <location>
        <begin position="514"/>
        <end position="541"/>
    </location>
</feature>
<dbReference type="InterPro" id="IPR024478">
    <property type="entry name" value="HlyB_4HB_MCP"/>
</dbReference>
<accession>A0ABX0MUK6</accession>
<evidence type="ECO:0000313" key="8">
    <source>
        <dbReference type="EMBL" id="NHZ63157.1"/>
    </source>
</evidence>
<feature type="compositionally biased region" description="Basic and acidic residues" evidence="4">
    <location>
        <begin position="529"/>
        <end position="541"/>
    </location>
</feature>
<dbReference type="PRINTS" id="PR00260">
    <property type="entry name" value="CHEMTRNSDUCR"/>
</dbReference>
<reference evidence="8 9" key="1">
    <citation type="submission" date="2019-10" db="EMBL/GenBank/DDBJ databases">
        <title>Taxonomy of Antarctic Massilia spp.: description of Massilia rubra sp. nov., Massilia aquatica sp. nov., Massilia mucilaginosa sp. nov., Massilia frigida sp. nov. isolated from streams, lakes and regoliths.</title>
        <authorList>
            <person name="Holochova P."/>
            <person name="Sedlacek I."/>
            <person name="Kralova S."/>
            <person name="Maslanova I."/>
            <person name="Busse H.-J."/>
            <person name="Stankova E."/>
            <person name="Vrbovska V."/>
            <person name="Kovarovic V."/>
            <person name="Bartak M."/>
            <person name="Svec P."/>
            <person name="Pantucek R."/>
        </authorList>
    </citation>
    <scope>NUCLEOTIDE SEQUENCE [LARGE SCALE GENOMIC DNA]</scope>
    <source>
        <strain evidence="8 9">CCM 8694</strain>
    </source>
</reference>
<dbReference type="InterPro" id="IPR003660">
    <property type="entry name" value="HAMP_dom"/>
</dbReference>
<keyword evidence="9" id="KW-1185">Reference proteome</keyword>
<dbReference type="InterPro" id="IPR004089">
    <property type="entry name" value="MCPsignal_dom"/>
</dbReference>
<comment type="caution">
    <text evidence="8">The sequence shown here is derived from an EMBL/GenBank/DDBJ whole genome shotgun (WGS) entry which is preliminary data.</text>
</comment>
<evidence type="ECO:0000256" key="2">
    <source>
        <dbReference type="ARBA" id="ARBA00029447"/>
    </source>
</evidence>